<gene>
    <name evidence="9" type="ORF">DFJ64_0918</name>
</gene>
<comment type="pathway">
    <text evidence="1 6">Cell wall biogenesis; peptidoglycan biosynthesis.</text>
</comment>
<dbReference type="GO" id="GO:0018104">
    <property type="term" value="P:peptidoglycan-protein cross-linking"/>
    <property type="evidence" value="ECO:0007669"/>
    <property type="project" value="TreeGrafter"/>
</dbReference>
<dbReference type="OrthoDB" id="5242394at2"/>
<evidence type="ECO:0000313" key="10">
    <source>
        <dbReference type="Proteomes" id="UP000256485"/>
    </source>
</evidence>
<feature type="compositionally biased region" description="Pro residues" evidence="7">
    <location>
        <begin position="84"/>
        <end position="94"/>
    </location>
</feature>
<comment type="caution">
    <text evidence="9">The sequence shown here is derived from an EMBL/GenBank/DDBJ whole genome shotgun (WGS) entry which is preliminary data.</text>
</comment>
<dbReference type="GO" id="GO:0005576">
    <property type="term" value="C:extracellular region"/>
    <property type="evidence" value="ECO:0007669"/>
    <property type="project" value="TreeGrafter"/>
</dbReference>
<evidence type="ECO:0000259" key="8">
    <source>
        <dbReference type="PROSITE" id="PS52029"/>
    </source>
</evidence>
<evidence type="ECO:0000256" key="6">
    <source>
        <dbReference type="PROSITE-ProRule" id="PRU01373"/>
    </source>
</evidence>
<dbReference type="UniPathway" id="UPA00219"/>
<dbReference type="CDD" id="cd16913">
    <property type="entry name" value="YkuD_like"/>
    <property type="match status" value="1"/>
</dbReference>
<evidence type="ECO:0000313" key="9">
    <source>
        <dbReference type="EMBL" id="REF35537.1"/>
    </source>
</evidence>
<feature type="compositionally biased region" description="Basic and acidic residues" evidence="7">
    <location>
        <begin position="57"/>
        <end position="67"/>
    </location>
</feature>
<dbReference type="InterPro" id="IPR038063">
    <property type="entry name" value="Transpep_catalytic_dom"/>
</dbReference>
<dbReference type="Pfam" id="PF03734">
    <property type="entry name" value="YkuD"/>
    <property type="match status" value="1"/>
</dbReference>
<evidence type="ECO:0000256" key="4">
    <source>
        <dbReference type="ARBA" id="ARBA00022984"/>
    </source>
</evidence>
<feature type="compositionally biased region" description="Low complexity" evidence="7">
    <location>
        <begin position="73"/>
        <end position="83"/>
    </location>
</feature>
<dbReference type="RefSeq" id="WP_115849306.1">
    <property type="nucleotide sequence ID" value="NZ_QTUC01000001.1"/>
</dbReference>
<dbReference type="EMBL" id="QTUC01000001">
    <property type="protein sequence ID" value="REF35537.1"/>
    <property type="molecule type" value="Genomic_DNA"/>
</dbReference>
<sequence length="227" mass="24832">MKHASHRRPRRRRGRVVAATTSALTFVVALLGGAGVLPVDLSPTSVTAEADLAERTRVVADRARRDTSPAPSPRTTTASATPSPRRPSPNPTALPPGSGSGKRIVYALSANRVWLVNERNEVVRTYLVSGTRFNQVRPGTYKVIRKRRYTTSWHGTERMQYMVTFTFGRNAAIGFHDIPVDIKTGKPVQRLDQLGQSLSDGCVRQARPDAKALWDFAPPGTPVIVLA</sequence>
<keyword evidence="4 6" id="KW-0573">Peptidoglycan synthesis</keyword>
<evidence type="ECO:0000256" key="1">
    <source>
        <dbReference type="ARBA" id="ARBA00004752"/>
    </source>
</evidence>
<keyword evidence="2" id="KW-0808">Transferase</keyword>
<keyword evidence="9" id="KW-0449">Lipoprotein</keyword>
<dbReference type="PANTHER" id="PTHR30582:SF2">
    <property type="entry name" value="L,D-TRANSPEPTIDASE YCIB-RELATED"/>
    <property type="match status" value="1"/>
</dbReference>
<dbReference type="SUPFAM" id="SSF141523">
    <property type="entry name" value="L,D-transpeptidase catalytic domain-like"/>
    <property type="match status" value="1"/>
</dbReference>
<evidence type="ECO:0000256" key="2">
    <source>
        <dbReference type="ARBA" id="ARBA00022679"/>
    </source>
</evidence>
<feature type="active site" description="Proton donor/acceptor" evidence="6">
    <location>
        <position position="176"/>
    </location>
</feature>
<evidence type="ECO:0000256" key="5">
    <source>
        <dbReference type="ARBA" id="ARBA00023316"/>
    </source>
</evidence>
<proteinExistence type="predicted"/>
<evidence type="ECO:0000256" key="7">
    <source>
        <dbReference type="SAM" id="MobiDB-lite"/>
    </source>
</evidence>
<dbReference type="GO" id="GO:0071972">
    <property type="term" value="F:peptidoglycan L,D-transpeptidase activity"/>
    <property type="evidence" value="ECO:0007669"/>
    <property type="project" value="TreeGrafter"/>
</dbReference>
<keyword evidence="10" id="KW-1185">Reference proteome</keyword>
<dbReference type="PANTHER" id="PTHR30582">
    <property type="entry name" value="L,D-TRANSPEPTIDASE"/>
    <property type="match status" value="1"/>
</dbReference>
<feature type="region of interest" description="Disordered" evidence="7">
    <location>
        <begin position="57"/>
        <end position="99"/>
    </location>
</feature>
<organism evidence="9 10">
    <name type="scientific">Thermasporomyces composti</name>
    <dbReference type="NCBI Taxonomy" id="696763"/>
    <lineage>
        <taxon>Bacteria</taxon>
        <taxon>Bacillati</taxon>
        <taxon>Actinomycetota</taxon>
        <taxon>Actinomycetes</taxon>
        <taxon>Propionibacteriales</taxon>
        <taxon>Nocardioidaceae</taxon>
        <taxon>Thermasporomyces</taxon>
    </lineage>
</organism>
<dbReference type="AlphaFoldDB" id="A0A3D9V1Y8"/>
<dbReference type="PROSITE" id="PS52029">
    <property type="entry name" value="LD_TPASE"/>
    <property type="match status" value="1"/>
</dbReference>
<dbReference type="InterPro" id="IPR050979">
    <property type="entry name" value="LD-transpeptidase"/>
</dbReference>
<name>A0A3D9V1Y8_THECX</name>
<dbReference type="GO" id="GO:0071555">
    <property type="term" value="P:cell wall organization"/>
    <property type="evidence" value="ECO:0007669"/>
    <property type="project" value="UniProtKB-UniRule"/>
</dbReference>
<dbReference type="GO" id="GO:0016740">
    <property type="term" value="F:transferase activity"/>
    <property type="evidence" value="ECO:0007669"/>
    <property type="project" value="UniProtKB-KW"/>
</dbReference>
<dbReference type="GO" id="GO:0008360">
    <property type="term" value="P:regulation of cell shape"/>
    <property type="evidence" value="ECO:0007669"/>
    <property type="project" value="UniProtKB-UniRule"/>
</dbReference>
<dbReference type="InterPro" id="IPR005490">
    <property type="entry name" value="LD_TPept_cat_dom"/>
</dbReference>
<reference evidence="9 10" key="1">
    <citation type="submission" date="2018-08" db="EMBL/GenBank/DDBJ databases">
        <title>Sequencing the genomes of 1000 actinobacteria strains.</title>
        <authorList>
            <person name="Klenk H.-P."/>
        </authorList>
    </citation>
    <scope>NUCLEOTIDE SEQUENCE [LARGE SCALE GENOMIC DNA]</scope>
    <source>
        <strain evidence="9 10">DSM 22891</strain>
    </source>
</reference>
<evidence type="ECO:0000256" key="3">
    <source>
        <dbReference type="ARBA" id="ARBA00022960"/>
    </source>
</evidence>
<keyword evidence="3 6" id="KW-0133">Cell shape</keyword>
<feature type="domain" description="L,D-TPase catalytic" evidence="8">
    <location>
        <begin position="102"/>
        <end position="226"/>
    </location>
</feature>
<accession>A0A3D9V1Y8</accession>
<dbReference type="Proteomes" id="UP000256485">
    <property type="component" value="Unassembled WGS sequence"/>
</dbReference>
<protein>
    <submittedName>
        <fullName evidence="9">Lipoprotein-anchoring transpeptidase ErfK/SrfK</fullName>
    </submittedName>
</protein>
<dbReference type="Gene3D" id="2.40.440.10">
    <property type="entry name" value="L,D-transpeptidase catalytic domain-like"/>
    <property type="match status" value="1"/>
</dbReference>
<feature type="active site" description="Nucleophile" evidence="6">
    <location>
        <position position="202"/>
    </location>
</feature>
<keyword evidence="5 6" id="KW-0961">Cell wall biogenesis/degradation</keyword>